<feature type="domain" description="Amidohydrolase 3" evidence="1">
    <location>
        <begin position="58"/>
        <end position="525"/>
    </location>
</feature>
<dbReference type="Gene3D" id="3.20.20.140">
    <property type="entry name" value="Metal-dependent hydrolases"/>
    <property type="match status" value="1"/>
</dbReference>
<sequence>MSSNSLNNSVAYTNGRVYTINSQAPWAEAFIVAQDGIFAEVGTTAEIEAKAKQEHLVVYDLRGQFVMPGIHDAHVHMLMSAIAITSHTRLPMEGLNSTNVAEELKKGSCLCKYAHINQDWLVAHAYMVENFNRESLDKDYPDTPVVIRGGAAHSAFLNTEALKRTGYNIASEPDSQGAWYRRDEQGHLTGEMAENAMNKVLTQLPQPGLSHVKRVLKEAQYMLHRAGVTSCQEASANTLMLDGLRELEREGALKLDMHTHIVYAPDWLAEEPASTLHSLIDNAAFHASPHISTRFVKIILDGVPLPPYYTHAGLLPDSTADTSKLFISNISDVVAKYDAQGLTLKVHCTGEGSTRLTLDAIEAARKRNPNGPRHEIAHCSNVHDDDYKRFRPLNVTAEMSPAFFFTHPITAASNGLMDWNFPKMLAADAHVTIGSDWGAGESPDILPCLGGIVDGVGGGDRGVGGARICRMLTLAGAEAVGRESEFGSIEVGKRANFIAVNNDLSVGEFEGARVLTTWFEGEIVYEAGK</sequence>
<gene>
    <name evidence="2" type="ORF">LTR24_004209</name>
</gene>
<keyword evidence="3" id="KW-1185">Reference proteome</keyword>
<dbReference type="Proteomes" id="UP001345013">
    <property type="component" value="Unassembled WGS sequence"/>
</dbReference>
<evidence type="ECO:0000313" key="3">
    <source>
        <dbReference type="Proteomes" id="UP001345013"/>
    </source>
</evidence>
<accession>A0ABR0KCV7</accession>
<dbReference type="InterPro" id="IPR013108">
    <property type="entry name" value="Amidohydro_3"/>
</dbReference>
<dbReference type="SUPFAM" id="SSF51556">
    <property type="entry name" value="Metallo-dependent hydrolases"/>
    <property type="match status" value="1"/>
</dbReference>
<proteinExistence type="predicted"/>
<comment type="caution">
    <text evidence="2">The sequence shown here is derived from an EMBL/GenBank/DDBJ whole genome shotgun (WGS) entry which is preliminary data.</text>
</comment>
<dbReference type="InterPro" id="IPR011059">
    <property type="entry name" value="Metal-dep_hydrolase_composite"/>
</dbReference>
<dbReference type="PANTHER" id="PTHR22642:SF2">
    <property type="entry name" value="PROTEIN LONG AFTER FAR-RED 3"/>
    <property type="match status" value="1"/>
</dbReference>
<dbReference type="InterPro" id="IPR032466">
    <property type="entry name" value="Metal_Hydrolase"/>
</dbReference>
<dbReference type="Gene3D" id="3.10.310.70">
    <property type="match status" value="1"/>
</dbReference>
<dbReference type="Gene3D" id="2.30.40.10">
    <property type="entry name" value="Urease, subunit C, domain 1"/>
    <property type="match status" value="1"/>
</dbReference>
<protein>
    <recommendedName>
        <fullName evidence="1">Amidohydrolase 3 domain-containing protein</fullName>
    </recommendedName>
</protein>
<dbReference type="Pfam" id="PF07969">
    <property type="entry name" value="Amidohydro_3"/>
    <property type="match status" value="1"/>
</dbReference>
<dbReference type="SUPFAM" id="SSF51338">
    <property type="entry name" value="Composite domain of metallo-dependent hydrolases"/>
    <property type="match status" value="1"/>
</dbReference>
<reference evidence="2 3" key="1">
    <citation type="submission" date="2023-08" db="EMBL/GenBank/DDBJ databases">
        <title>Black Yeasts Isolated from many extreme environments.</title>
        <authorList>
            <person name="Coleine C."/>
            <person name="Stajich J.E."/>
            <person name="Selbmann L."/>
        </authorList>
    </citation>
    <scope>NUCLEOTIDE SEQUENCE [LARGE SCALE GENOMIC DNA]</scope>
    <source>
        <strain evidence="2 3">CCFEE 5885</strain>
    </source>
</reference>
<evidence type="ECO:0000259" key="1">
    <source>
        <dbReference type="Pfam" id="PF07969"/>
    </source>
</evidence>
<organism evidence="2 3">
    <name type="scientific">Lithohypha guttulata</name>
    <dbReference type="NCBI Taxonomy" id="1690604"/>
    <lineage>
        <taxon>Eukaryota</taxon>
        <taxon>Fungi</taxon>
        <taxon>Dikarya</taxon>
        <taxon>Ascomycota</taxon>
        <taxon>Pezizomycotina</taxon>
        <taxon>Eurotiomycetes</taxon>
        <taxon>Chaetothyriomycetidae</taxon>
        <taxon>Chaetothyriales</taxon>
        <taxon>Trichomeriaceae</taxon>
        <taxon>Lithohypha</taxon>
    </lineage>
</organism>
<dbReference type="EMBL" id="JAVRRG010000042">
    <property type="protein sequence ID" value="KAK5093498.1"/>
    <property type="molecule type" value="Genomic_DNA"/>
</dbReference>
<dbReference type="PANTHER" id="PTHR22642">
    <property type="entry name" value="IMIDAZOLONEPROPIONASE"/>
    <property type="match status" value="1"/>
</dbReference>
<name>A0ABR0KCV7_9EURO</name>
<evidence type="ECO:0000313" key="2">
    <source>
        <dbReference type="EMBL" id="KAK5093498.1"/>
    </source>
</evidence>